<protein>
    <submittedName>
        <fullName evidence="2">Uncharacterized protein</fullName>
    </submittedName>
</protein>
<dbReference type="AlphaFoldDB" id="A0AAD7R8R5"/>
<evidence type="ECO:0000313" key="3">
    <source>
        <dbReference type="Proteomes" id="UP001221898"/>
    </source>
</evidence>
<organism evidence="2 3">
    <name type="scientific">Aldrovandia affinis</name>
    <dbReference type="NCBI Taxonomy" id="143900"/>
    <lineage>
        <taxon>Eukaryota</taxon>
        <taxon>Metazoa</taxon>
        <taxon>Chordata</taxon>
        <taxon>Craniata</taxon>
        <taxon>Vertebrata</taxon>
        <taxon>Euteleostomi</taxon>
        <taxon>Actinopterygii</taxon>
        <taxon>Neopterygii</taxon>
        <taxon>Teleostei</taxon>
        <taxon>Notacanthiformes</taxon>
        <taxon>Halosauridae</taxon>
        <taxon>Aldrovandia</taxon>
    </lineage>
</organism>
<keyword evidence="1" id="KW-0732">Signal</keyword>
<evidence type="ECO:0000313" key="2">
    <source>
        <dbReference type="EMBL" id="KAJ8371692.1"/>
    </source>
</evidence>
<evidence type="ECO:0000256" key="1">
    <source>
        <dbReference type="SAM" id="SignalP"/>
    </source>
</evidence>
<dbReference type="Proteomes" id="UP001221898">
    <property type="component" value="Unassembled WGS sequence"/>
</dbReference>
<accession>A0AAD7R8R5</accession>
<proteinExistence type="predicted"/>
<feature type="signal peptide" evidence="1">
    <location>
        <begin position="1"/>
        <end position="33"/>
    </location>
</feature>
<dbReference type="EMBL" id="JAINUG010000436">
    <property type="protein sequence ID" value="KAJ8371692.1"/>
    <property type="molecule type" value="Genomic_DNA"/>
</dbReference>
<gene>
    <name evidence="2" type="ORF">AAFF_G00303010</name>
</gene>
<reference evidence="2" key="1">
    <citation type="journal article" date="2023" name="Science">
        <title>Genome structures resolve the early diversification of teleost fishes.</title>
        <authorList>
            <person name="Parey E."/>
            <person name="Louis A."/>
            <person name="Montfort J."/>
            <person name="Bouchez O."/>
            <person name="Roques C."/>
            <person name="Iampietro C."/>
            <person name="Lluch J."/>
            <person name="Castinel A."/>
            <person name="Donnadieu C."/>
            <person name="Desvignes T."/>
            <person name="Floi Bucao C."/>
            <person name="Jouanno E."/>
            <person name="Wen M."/>
            <person name="Mejri S."/>
            <person name="Dirks R."/>
            <person name="Jansen H."/>
            <person name="Henkel C."/>
            <person name="Chen W.J."/>
            <person name="Zahm M."/>
            <person name="Cabau C."/>
            <person name="Klopp C."/>
            <person name="Thompson A.W."/>
            <person name="Robinson-Rechavi M."/>
            <person name="Braasch I."/>
            <person name="Lecointre G."/>
            <person name="Bobe J."/>
            <person name="Postlethwait J.H."/>
            <person name="Berthelot C."/>
            <person name="Roest Crollius H."/>
            <person name="Guiguen Y."/>
        </authorList>
    </citation>
    <scope>NUCLEOTIDE SEQUENCE</scope>
    <source>
        <strain evidence="2">NC1722</strain>
    </source>
</reference>
<sequence length="464" mass="51717">MLHITAKKYFLSINKKVMIFWVLLSAAVSVVLGRDKDVCFGSQRVSIGPIYSYRKAMVVFTPRSQWSKRFVFRNQSVEDPRFQLKNDYLILQEATFEDDGTFTVLSEDGQREYKRVTLRVGECSTTRYLMYGNSFQLEFSEHTAALYFSPEDSPSHSELLWNKTNPGRSKGGRGRGRGGHWVLDKLVHADRGYYTQRTREGTFLSRLKVYVGGKTGDFYLSTGENLYIPLRIPLSEVQVYFSLEAGDPGDQTQLVRDGLILEDGERRMFVEAGELVINEVSWYDSGSFFVMDKEGHLVYTANVNVEAPTYLKYLPLLGLVVVAICCCVCIKKYCCKKRAPPAVPIIYGDEPGSAYPLTPSVPSQPQWSGTPGPSTAGYTSLMDKVSRPTPAAEGGSSIPSYPLIPKAGGKKNTVSSDCLHSSDSGIQFEFGKGGKNKDYFSTLPLNSDAPEISNVYTSDKLNFL</sequence>
<name>A0AAD7R8R5_9TELE</name>
<comment type="caution">
    <text evidence="2">The sequence shown here is derived from an EMBL/GenBank/DDBJ whole genome shotgun (WGS) entry which is preliminary data.</text>
</comment>
<keyword evidence="3" id="KW-1185">Reference proteome</keyword>
<feature type="chain" id="PRO_5042278049" evidence="1">
    <location>
        <begin position="34"/>
        <end position="464"/>
    </location>
</feature>